<feature type="transmembrane region" description="Helical" evidence="6">
    <location>
        <begin position="348"/>
        <end position="365"/>
    </location>
</feature>
<keyword evidence="4 6" id="KW-1133">Transmembrane helix</keyword>
<reference evidence="7" key="1">
    <citation type="submission" date="2020-08" db="EMBL/GenBank/DDBJ databases">
        <title>Sequencing the genomes of 1000 actinobacteria strains.</title>
        <authorList>
            <person name="Klenk H.-P."/>
        </authorList>
    </citation>
    <scope>NUCLEOTIDE SEQUENCE</scope>
    <source>
        <strain evidence="7">DSM 10695</strain>
    </source>
</reference>
<evidence type="ECO:0000313" key="8">
    <source>
        <dbReference type="Proteomes" id="UP000617426"/>
    </source>
</evidence>
<dbReference type="RefSeq" id="WP_184452111.1">
    <property type="nucleotide sequence ID" value="NZ_JACHMK010000001.1"/>
</dbReference>
<comment type="subcellular location">
    <subcellularLocation>
        <location evidence="1">Cell membrane</location>
        <topology evidence="1">Multi-pass membrane protein</topology>
    </subcellularLocation>
</comment>
<feature type="transmembrane region" description="Helical" evidence="6">
    <location>
        <begin position="372"/>
        <end position="392"/>
    </location>
</feature>
<dbReference type="EMBL" id="JACHMK010000001">
    <property type="protein sequence ID" value="MBB6334259.1"/>
    <property type="molecule type" value="Genomic_DNA"/>
</dbReference>
<feature type="transmembrane region" description="Helical" evidence="6">
    <location>
        <begin position="20"/>
        <end position="45"/>
    </location>
</feature>
<evidence type="ECO:0000256" key="4">
    <source>
        <dbReference type="ARBA" id="ARBA00022989"/>
    </source>
</evidence>
<evidence type="ECO:0000256" key="1">
    <source>
        <dbReference type="ARBA" id="ARBA00004651"/>
    </source>
</evidence>
<keyword evidence="5 6" id="KW-0472">Membrane</keyword>
<accession>A0A923E658</accession>
<keyword evidence="2" id="KW-1003">Cell membrane</keyword>
<feature type="transmembrane region" description="Helical" evidence="6">
    <location>
        <begin position="308"/>
        <end position="328"/>
    </location>
</feature>
<feature type="transmembrane region" description="Helical" evidence="6">
    <location>
        <begin position="130"/>
        <end position="150"/>
    </location>
</feature>
<feature type="transmembrane region" description="Helical" evidence="6">
    <location>
        <begin position="98"/>
        <end position="118"/>
    </location>
</feature>
<evidence type="ECO:0000256" key="2">
    <source>
        <dbReference type="ARBA" id="ARBA00022475"/>
    </source>
</evidence>
<feature type="transmembrane region" description="Helical" evidence="6">
    <location>
        <begin position="398"/>
        <end position="417"/>
    </location>
</feature>
<evidence type="ECO:0000256" key="5">
    <source>
        <dbReference type="ARBA" id="ARBA00023136"/>
    </source>
</evidence>
<feature type="transmembrane region" description="Helical" evidence="6">
    <location>
        <begin position="57"/>
        <end position="77"/>
    </location>
</feature>
<dbReference type="GO" id="GO:0005886">
    <property type="term" value="C:plasma membrane"/>
    <property type="evidence" value="ECO:0007669"/>
    <property type="project" value="UniProtKB-SubCell"/>
</dbReference>
<dbReference type="PANTHER" id="PTHR30250">
    <property type="entry name" value="PST FAMILY PREDICTED COLANIC ACID TRANSPORTER"/>
    <property type="match status" value="1"/>
</dbReference>
<organism evidence="7 8">
    <name type="scientific">Schaalia hyovaginalis</name>
    <dbReference type="NCBI Taxonomy" id="29316"/>
    <lineage>
        <taxon>Bacteria</taxon>
        <taxon>Bacillati</taxon>
        <taxon>Actinomycetota</taxon>
        <taxon>Actinomycetes</taxon>
        <taxon>Actinomycetales</taxon>
        <taxon>Actinomycetaceae</taxon>
        <taxon>Schaalia</taxon>
    </lineage>
</organism>
<evidence type="ECO:0000256" key="6">
    <source>
        <dbReference type="SAM" id="Phobius"/>
    </source>
</evidence>
<dbReference type="InterPro" id="IPR050833">
    <property type="entry name" value="Poly_Biosynth_Transport"/>
</dbReference>
<comment type="caution">
    <text evidence="7">The sequence shown here is derived from an EMBL/GenBank/DDBJ whole genome shotgun (WGS) entry which is preliminary data.</text>
</comment>
<dbReference type="AlphaFoldDB" id="A0A923E658"/>
<gene>
    <name evidence="7" type="ORF">HD592_000824</name>
</gene>
<name>A0A923E658_9ACTO</name>
<dbReference type="Pfam" id="PF13440">
    <property type="entry name" value="Polysacc_synt_3"/>
    <property type="match status" value="1"/>
</dbReference>
<feature type="transmembrane region" description="Helical" evidence="6">
    <location>
        <begin position="184"/>
        <end position="204"/>
    </location>
</feature>
<keyword evidence="8" id="KW-1185">Reference proteome</keyword>
<proteinExistence type="predicted"/>
<evidence type="ECO:0000313" key="7">
    <source>
        <dbReference type="EMBL" id="MBB6334259.1"/>
    </source>
</evidence>
<feature type="transmembrane region" description="Helical" evidence="6">
    <location>
        <begin position="157"/>
        <end position="178"/>
    </location>
</feature>
<dbReference type="PANTHER" id="PTHR30250:SF11">
    <property type="entry name" value="O-ANTIGEN TRANSPORTER-RELATED"/>
    <property type="match status" value="1"/>
</dbReference>
<dbReference type="Proteomes" id="UP000617426">
    <property type="component" value="Unassembled WGS sequence"/>
</dbReference>
<evidence type="ECO:0000256" key="3">
    <source>
        <dbReference type="ARBA" id="ARBA00022692"/>
    </source>
</evidence>
<keyword evidence="3 6" id="KW-0812">Transmembrane</keyword>
<protein>
    <submittedName>
        <fullName evidence="7">O-antigen/teichoic acid export membrane protein</fullName>
    </submittedName>
</protein>
<sequence>MNRARRTAAYLHGVLTSSPLLRGVLALMSGTLIAQGITLVLQIFIARTYTDFDKGLLGVYGSVTAFVITVAALRFDLAVMLPDDDRTARVVQRLASRSIIAVSLLTSLVLILGSRWLTEHYHHSPELGKWLMGAGITVFLVAQAQNLRFWLTRKGRFADIATVSVVNALAIAGFQLILGLVFHGGLAALMSGTILGQLVVLIVLRRKTKDSRSKEIGEPKIRAVAHRYRRMPLLNGPNALVDALRNSGINLLIGAVTIASLGQFQLAWNIMQVPVGLIAGSVGQVFLKKLSDTPRGSMRPLVVKTLKSAALAAALPFLLLYIVSPWLFPFVFGSQWEQAGYFARALTPWLYMNVLTSPISNLFVITENQQRMLVFSLFYCAVPLAWLKFSSFGLVETVTVLGFLMAAMLGVLVLMSIKTARDFDRGGRSA</sequence>